<dbReference type="Proteomes" id="UP000199032">
    <property type="component" value="Unassembled WGS sequence"/>
</dbReference>
<reference evidence="2 3" key="1">
    <citation type="submission" date="2015-10" db="EMBL/GenBank/DDBJ databases">
        <authorList>
            <person name="Gilbert D.G."/>
        </authorList>
    </citation>
    <scope>NUCLEOTIDE SEQUENCE [LARGE SCALE GENOMIC DNA]</scope>
    <source>
        <strain evidence="2">COMA1</strain>
    </source>
</reference>
<dbReference type="AlphaFoldDB" id="A0A0S4LA38"/>
<organism evidence="2 3">
    <name type="scientific">Candidatus Nitrospira nitrosa</name>
    <dbReference type="NCBI Taxonomy" id="1742972"/>
    <lineage>
        <taxon>Bacteria</taxon>
        <taxon>Pseudomonadati</taxon>
        <taxon>Nitrospirota</taxon>
        <taxon>Nitrospiria</taxon>
        <taxon>Nitrospirales</taxon>
        <taxon>Nitrospiraceae</taxon>
        <taxon>Nitrospira</taxon>
    </lineage>
</organism>
<dbReference type="RefSeq" id="WP_090745226.1">
    <property type="nucleotide sequence ID" value="NZ_CZQA01000001.1"/>
</dbReference>
<dbReference type="EMBL" id="CZQA01000001">
    <property type="protein sequence ID" value="CUS33641.1"/>
    <property type="molecule type" value="Genomic_DNA"/>
</dbReference>
<sequence>MKLLLLVTIVTLIIFSIWWYRRRSRRSKKHVSRRVMPSGVTLSPTPLLAEDEVALYNLLRMVVQERYLVFAKVPLGSFLTVDAGGKERVQVLRHLALKRVDFALVHPGSRQVEQVVQIEPQSPELHQEESQQIIESLLDTAGIKLRKLQAKRTYPLAHLATRLEITADQ</sequence>
<evidence type="ECO:0000313" key="3">
    <source>
        <dbReference type="Proteomes" id="UP000199032"/>
    </source>
</evidence>
<accession>A0A0S4LA38</accession>
<proteinExistence type="predicted"/>
<keyword evidence="3" id="KW-1185">Reference proteome</keyword>
<gene>
    <name evidence="2" type="ORF">COMA1_11271</name>
</gene>
<name>A0A0S4LA38_9BACT</name>
<dbReference type="STRING" id="1742972.COMA1_11271"/>
<evidence type="ECO:0000313" key="2">
    <source>
        <dbReference type="EMBL" id="CUS33641.1"/>
    </source>
</evidence>
<dbReference type="Pfam" id="PF10881">
    <property type="entry name" value="DUF2726"/>
    <property type="match status" value="1"/>
</dbReference>
<protein>
    <recommendedName>
        <fullName evidence="1">DUF2726 domain-containing protein</fullName>
    </recommendedName>
</protein>
<dbReference type="OrthoDB" id="9803148at2"/>
<feature type="domain" description="DUF2726" evidence="1">
    <location>
        <begin position="46"/>
        <end position="163"/>
    </location>
</feature>
<evidence type="ECO:0000259" key="1">
    <source>
        <dbReference type="Pfam" id="PF10881"/>
    </source>
</evidence>
<dbReference type="InterPro" id="IPR024402">
    <property type="entry name" value="DUF2726"/>
</dbReference>